<accession>A0A165JZ74</accession>
<dbReference type="Pfam" id="PF08790">
    <property type="entry name" value="zf-LYAR"/>
    <property type="match status" value="1"/>
</dbReference>
<evidence type="ECO:0000313" key="12">
    <source>
        <dbReference type="Proteomes" id="UP000076632"/>
    </source>
</evidence>
<dbReference type="EMBL" id="KV407454">
    <property type="protein sequence ID" value="KZF26814.1"/>
    <property type="molecule type" value="Genomic_DNA"/>
</dbReference>
<dbReference type="InParanoid" id="A0A165JZ74"/>
<dbReference type="InterPro" id="IPR014898">
    <property type="entry name" value="Znf_C2H2_LYAR"/>
</dbReference>
<dbReference type="PANTHER" id="PTHR13100:SF10">
    <property type="entry name" value="CELL GROWTH-REGULATING NUCLEOLAR PROTEIN"/>
    <property type="match status" value="1"/>
</dbReference>
<feature type="region of interest" description="Disordered" evidence="9">
    <location>
        <begin position="143"/>
        <end position="246"/>
    </location>
</feature>
<feature type="domain" description="Zinc finger C2H2 LYAR-type" evidence="10">
    <location>
        <begin position="30"/>
        <end position="57"/>
    </location>
</feature>
<keyword evidence="4 8" id="KW-0863">Zinc-finger</keyword>
<organism evidence="11 12">
    <name type="scientific">Xylona heveae (strain CBS 132557 / TC161)</name>
    <dbReference type="NCBI Taxonomy" id="1328760"/>
    <lineage>
        <taxon>Eukaryota</taxon>
        <taxon>Fungi</taxon>
        <taxon>Dikarya</taxon>
        <taxon>Ascomycota</taxon>
        <taxon>Pezizomycotina</taxon>
        <taxon>Xylonomycetes</taxon>
        <taxon>Xylonales</taxon>
        <taxon>Xylonaceae</taxon>
        <taxon>Xylona</taxon>
    </lineage>
</organism>
<evidence type="ECO:0000256" key="4">
    <source>
        <dbReference type="ARBA" id="ARBA00022771"/>
    </source>
</evidence>
<dbReference type="GO" id="GO:0005730">
    <property type="term" value="C:nucleolus"/>
    <property type="evidence" value="ECO:0007669"/>
    <property type="project" value="TreeGrafter"/>
</dbReference>
<dbReference type="Gene3D" id="3.30.1490.490">
    <property type="match status" value="1"/>
</dbReference>
<dbReference type="STRING" id="1328760.A0A165JZ74"/>
<evidence type="ECO:0000256" key="5">
    <source>
        <dbReference type="ARBA" id="ARBA00022833"/>
    </source>
</evidence>
<dbReference type="PANTHER" id="PTHR13100">
    <property type="entry name" value="CELL GROWTH-REGULATING NUCLEOLAR PROTEIN LYAR"/>
    <property type="match status" value="1"/>
</dbReference>
<dbReference type="OMA" id="CMVHFYG"/>
<dbReference type="InterPro" id="IPR039999">
    <property type="entry name" value="LYAR"/>
</dbReference>
<comment type="similarity">
    <text evidence="7">Belongs to the UPF0743 family.</text>
</comment>
<reference evidence="11 12" key="1">
    <citation type="journal article" date="2016" name="Fungal Biol.">
        <title>The genome of Xylona heveae provides a window into fungal endophytism.</title>
        <authorList>
            <person name="Gazis R."/>
            <person name="Kuo A."/>
            <person name="Riley R."/>
            <person name="LaButti K."/>
            <person name="Lipzen A."/>
            <person name="Lin J."/>
            <person name="Amirebrahimi M."/>
            <person name="Hesse C.N."/>
            <person name="Spatafora J.W."/>
            <person name="Henrissat B."/>
            <person name="Hainaut M."/>
            <person name="Grigoriev I.V."/>
            <person name="Hibbett D.S."/>
        </authorList>
    </citation>
    <scope>NUCLEOTIDE SEQUENCE [LARGE SCALE GENOMIC DNA]</scope>
    <source>
        <strain evidence="11 12">TC161</strain>
    </source>
</reference>
<evidence type="ECO:0000256" key="3">
    <source>
        <dbReference type="ARBA" id="ARBA00022737"/>
    </source>
</evidence>
<feature type="compositionally biased region" description="Basic residues" evidence="9">
    <location>
        <begin position="304"/>
        <end position="313"/>
    </location>
</feature>
<feature type="region of interest" description="Disordered" evidence="9">
    <location>
        <begin position="64"/>
        <end position="93"/>
    </location>
</feature>
<name>A0A165JZ74_XYLHT</name>
<dbReference type="SUPFAM" id="SSF57667">
    <property type="entry name" value="beta-beta-alpha zinc fingers"/>
    <property type="match status" value="2"/>
</dbReference>
<evidence type="ECO:0000256" key="9">
    <source>
        <dbReference type="SAM" id="MobiDB-lite"/>
    </source>
</evidence>
<evidence type="ECO:0000256" key="2">
    <source>
        <dbReference type="ARBA" id="ARBA00022723"/>
    </source>
</evidence>
<keyword evidence="2" id="KW-0479">Metal-binding</keyword>
<keyword evidence="6" id="KW-0539">Nucleus</keyword>
<dbReference type="AlphaFoldDB" id="A0A165JZ74"/>
<evidence type="ECO:0000256" key="7">
    <source>
        <dbReference type="ARBA" id="ARBA00061084"/>
    </source>
</evidence>
<dbReference type="FunFam" id="3.30.1490.490:FF:000001">
    <property type="entry name" value="cell growth-regulating nucleolar protein-like"/>
    <property type="match status" value="1"/>
</dbReference>
<feature type="compositionally biased region" description="Polar residues" evidence="9">
    <location>
        <begin position="277"/>
        <end position="297"/>
    </location>
</feature>
<dbReference type="GO" id="GO:0000122">
    <property type="term" value="P:negative regulation of transcription by RNA polymerase II"/>
    <property type="evidence" value="ECO:0007669"/>
    <property type="project" value="TreeGrafter"/>
</dbReference>
<evidence type="ECO:0000256" key="1">
    <source>
        <dbReference type="ARBA" id="ARBA00004123"/>
    </source>
</evidence>
<keyword evidence="3" id="KW-0677">Repeat</keyword>
<proteinExistence type="inferred from homology"/>
<evidence type="ECO:0000256" key="8">
    <source>
        <dbReference type="PROSITE-ProRule" id="PRU01145"/>
    </source>
</evidence>
<dbReference type="GO" id="GO:0006364">
    <property type="term" value="P:rRNA processing"/>
    <property type="evidence" value="ECO:0007669"/>
    <property type="project" value="TreeGrafter"/>
</dbReference>
<feature type="region of interest" description="Disordered" evidence="9">
    <location>
        <begin position="259"/>
        <end position="329"/>
    </location>
</feature>
<evidence type="ECO:0000313" key="11">
    <source>
        <dbReference type="EMBL" id="KZF26814.1"/>
    </source>
</evidence>
<dbReference type="InterPro" id="IPR036236">
    <property type="entry name" value="Znf_C2H2_sf"/>
</dbReference>
<dbReference type="PROSITE" id="PS51804">
    <property type="entry name" value="ZF_C2HC_LYAR"/>
    <property type="match status" value="2"/>
</dbReference>
<sequence>MVSFSCENCGDILTKKKLDPHRNRCRGASFTCIDCMVHFHGTEYRSHTSCMTEAQKYQGHLYRPEKEKCKAPNGKQQQQQQRPNNNNNNNNRANAIATINVPPKAPSPPAPPAAAAAVNVFDYLVTDDSPNASKMSLGLVPAPTNGAAHDDDPSYERNGYSYGAGPVTATSPAARHEQSAFQTPAKATKTTTTDASSSTTKKDKKRKRHTSADDQEEQKLALNGAGPHSDEMAIDTPPALHSGLTGGLNRMVMAGEYPATPDYEASPSSPLKRAKPTRQSAVPTTTSMALTKMNGTTNRDDRHSHRHRHRRHSDKNPVSPAEEDEEQDQNQLVLYRSRAEHFLSFVTKGPESEKGYSINKALKRYHRERHDRGLGLGKADEEKELWKSLRLKKNERGEIVLIS</sequence>
<dbReference type="GO" id="GO:0003677">
    <property type="term" value="F:DNA binding"/>
    <property type="evidence" value="ECO:0007669"/>
    <property type="project" value="InterPro"/>
</dbReference>
<dbReference type="GO" id="GO:0008270">
    <property type="term" value="F:zinc ion binding"/>
    <property type="evidence" value="ECO:0007669"/>
    <property type="project" value="UniProtKB-KW"/>
</dbReference>
<dbReference type="RefSeq" id="XP_018192369.1">
    <property type="nucleotide sequence ID" value="XM_018330763.1"/>
</dbReference>
<evidence type="ECO:0000256" key="6">
    <source>
        <dbReference type="ARBA" id="ARBA00023242"/>
    </source>
</evidence>
<gene>
    <name evidence="11" type="ORF">L228DRAFT_235830</name>
</gene>
<feature type="compositionally biased region" description="Low complexity" evidence="9">
    <location>
        <begin position="71"/>
        <end position="93"/>
    </location>
</feature>
<keyword evidence="12" id="KW-1185">Reference proteome</keyword>
<feature type="compositionally biased region" description="Low complexity" evidence="9">
    <location>
        <begin position="185"/>
        <end position="199"/>
    </location>
</feature>
<dbReference type="OrthoDB" id="21474at2759"/>
<dbReference type="GeneID" id="28895900"/>
<dbReference type="Proteomes" id="UP000076632">
    <property type="component" value="Unassembled WGS sequence"/>
</dbReference>
<comment type="subcellular location">
    <subcellularLocation>
        <location evidence="1">Nucleus</location>
    </subcellularLocation>
</comment>
<protein>
    <recommendedName>
        <fullName evidence="10">Zinc finger C2H2 LYAR-type domain-containing protein</fullName>
    </recommendedName>
</protein>
<keyword evidence="5" id="KW-0862">Zinc</keyword>
<evidence type="ECO:0000259" key="10">
    <source>
        <dbReference type="Pfam" id="PF08790"/>
    </source>
</evidence>